<proteinExistence type="predicted"/>
<gene>
    <name evidence="1" type="ORF">BDW02DRAFT_596951</name>
</gene>
<evidence type="ECO:0000313" key="1">
    <source>
        <dbReference type="EMBL" id="KAF1835853.1"/>
    </source>
</evidence>
<dbReference type="AlphaFoldDB" id="A0A6A5KQD5"/>
<accession>A0A6A5KQD5</accession>
<dbReference type="OrthoDB" id="3687356at2759"/>
<sequence>MSADDMSTNIGTGPSLDEFFENSVETLPDNHYTTNDSECPICGVAEQADPPETLNQMSSISSTSVISTKACSSPHTFHKLCLCIWLHSQLSQGEDATCPACRQTLILSETIQAAVERMITRYEEEIEESIQVLSEHEAQIRLHMLY</sequence>
<dbReference type="InterPro" id="IPR013083">
    <property type="entry name" value="Znf_RING/FYVE/PHD"/>
</dbReference>
<reference evidence="1" key="1">
    <citation type="submission" date="2020-01" db="EMBL/GenBank/DDBJ databases">
        <authorList>
            <consortium name="DOE Joint Genome Institute"/>
            <person name="Haridas S."/>
            <person name="Albert R."/>
            <person name="Binder M."/>
            <person name="Bloem J."/>
            <person name="Labutti K."/>
            <person name="Salamov A."/>
            <person name="Andreopoulos B."/>
            <person name="Baker S.E."/>
            <person name="Barry K."/>
            <person name="Bills G."/>
            <person name="Bluhm B.H."/>
            <person name="Cannon C."/>
            <person name="Castanera R."/>
            <person name="Culley D.E."/>
            <person name="Daum C."/>
            <person name="Ezra D."/>
            <person name="Gonzalez J.B."/>
            <person name="Henrissat B."/>
            <person name="Kuo A."/>
            <person name="Liang C."/>
            <person name="Lipzen A."/>
            <person name="Lutzoni F."/>
            <person name="Magnuson J."/>
            <person name="Mondo S."/>
            <person name="Nolan M."/>
            <person name="Ohm R."/>
            <person name="Pangilinan J."/>
            <person name="Park H.-J."/>
            <person name="Ramirez L."/>
            <person name="Alfaro M."/>
            <person name="Sun H."/>
            <person name="Tritt A."/>
            <person name="Yoshinaga Y."/>
            <person name="Zwiers L.-H."/>
            <person name="Turgeon B.G."/>
            <person name="Goodwin S.B."/>
            <person name="Spatafora J.W."/>
            <person name="Crous P.W."/>
            <person name="Grigoriev I.V."/>
        </authorList>
    </citation>
    <scope>NUCLEOTIDE SEQUENCE</scope>
    <source>
        <strain evidence="1">P77</strain>
    </source>
</reference>
<dbReference type="EMBL" id="ML975281">
    <property type="protein sequence ID" value="KAF1835853.1"/>
    <property type="molecule type" value="Genomic_DNA"/>
</dbReference>
<dbReference type="SUPFAM" id="SSF57850">
    <property type="entry name" value="RING/U-box"/>
    <property type="match status" value="1"/>
</dbReference>
<protein>
    <submittedName>
        <fullName evidence="1">Uncharacterized protein</fullName>
    </submittedName>
</protein>
<dbReference type="Gene3D" id="3.30.40.10">
    <property type="entry name" value="Zinc/RING finger domain, C3HC4 (zinc finger)"/>
    <property type="match status" value="1"/>
</dbReference>
<dbReference type="Proteomes" id="UP000800040">
    <property type="component" value="Unassembled WGS sequence"/>
</dbReference>
<keyword evidence="2" id="KW-1185">Reference proteome</keyword>
<evidence type="ECO:0000313" key="2">
    <source>
        <dbReference type="Proteomes" id="UP000800040"/>
    </source>
</evidence>
<name>A0A6A5KQD5_9PLEO</name>
<organism evidence="1 2">
    <name type="scientific">Decorospora gaudefroyi</name>
    <dbReference type="NCBI Taxonomy" id="184978"/>
    <lineage>
        <taxon>Eukaryota</taxon>
        <taxon>Fungi</taxon>
        <taxon>Dikarya</taxon>
        <taxon>Ascomycota</taxon>
        <taxon>Pezizomycotina</taxon>
        <taxon>Dothideomycetes</taxon>
        <taxon>Pleosporomycetidae</taxon>
        <taxon>Pleosporales</taxon>
        <taxon>Pleosporineae</taxon>
        <taxon>Pleosporaceae</taxon>
        <taxon>Decorospora</taxon>
    </lineage>
</organism>